<name>A0A0C3P2G7_PISTI</name>
<dbReference type="EMBL" id="KN831986">
    <property type="protein sequence ID" value="KIO01686.1"/>
    <property type="molecule type" value="Genomic_DNA"/>
</dbReference>
<reference evidence="1 2" key="1">
    <citation type="submission" date="2014-04" db="EMBL/GenBank/DDBJ databases">
        <authorList>
            <consortium name="DOE Joint Genome Institute"/>
            <person name="Kuo A."/>
            <person name="Kohler A."/>
            <person name="Costa M.D."/>
            <person name="Nagy L.G."/>
            <person name="Floudas D."/>
            <person name="Copeland A."/>
            <person name="Barry K.W."/>
            <person name="Cichocki N."/>
            <person name="Veneault-Fourrey C."/>
            <person name="LaButti K."/>
            <person name="Lindquist E.A."/>
            <person name="Lipzen A."/>
            <person name="Lundell T."/>
            <person name="Morin E."/>
            <person name="Murat C."/>
            <person name="Sun H."/>
            <person name="Tunlid A."/>
            <person name="Henrissat B."/>
            <person name="Grigoriev I.V."/>
            <person name="Hibbett D.S."/>
            <person name="Martin F."/>
            <person name="Nordberg H.P."/>
            <person name="Cantor M.N."/>
            <person name="Hua S.X."/>
        </authorList>
    </citation>
    <scope>NUCLEOTIDE SEQUENCE [LARGE SCALE GENOMIC DNA]</scope>
    <source>
        <strain evidence="1 2">Marx 270</strain>
    </source>
</reference>
<keyword evidence="2" id="KW-1185">Reference proteome</keyword>
<evidence type="ECO:0000313" key="1">
    <source>
        <dbReference type="EMBL" id="KIO01686.1"/>
    </source>
</evidence>
<dbReference type="Proteomes" id="UP000054217">
    <property type="component" value="Unassembled WGS sequence"/>
</dbReference>
<protein>
    <submittedName>
        <fullName evidence="1">Uncharacterized protein</fullName>
    </submittedName>
</protein>
<evidence type="ECO:0000313" key="2">
    <source>
        <dbReference type="Proteomes" id="UP000054217"/>
    </source>
</evidence>
<organism evidence="1 2">
    <name type="scientific">Pisolithus tinctorius Marx 270</name>
    <dbReference type="NCBI Taxonomy" id="870435"/>
    <lineage>
        <taxon>Eukaryota</taxon>
        <taxon>Fungi</taxon>
        <taxon>Dikarya</taxon>
        <taxon>Basidiomycota</taxon>
        <taxon>Agaricomycotina</taxon>
        <taxon>Agaricomycetes</taxon>
        <taxon>Agaricomycetidae</taxon>
        <taxon>Boletales</taxon>
        <taxon>Sclerodermatineae</taxon>
        <taxon>Pisolithaceae</taxon>
        <taxon>Pisolithus</taxon>
    </lineage>
</organism>
<dbReference type="InParanoid" id="A0A0C3P2G7"/>
<gene>
    <name evidence="1" type="ORF">M404DRAFT_1002823</name>
</gene>
<dbReference type="OrthoDB" id="2646931at2759"/>
<dbReference type="HOGENOM" id="CLU_2655501_0_0_1"/>
<sequence length="76" mass="8694">MLSKVEQIWKRPRTTTTILYLIVRVRYVQGGVCSSQHAAQQLRYFGTLCGVFNATVFLSDVSEELYVIFRGLNPSH</sequence>
<dbReference type="AlphaFoldDB" id="A0A0C3P2G7"/>
<accession>A0A0C3P2G7</accession>
<proteinExistence type="predicted"/>
<reference evidence="2" key="2">
    <citation type="submission" date="2015-01" db="EMBL/GenBank/DDBJ databases">
        <title>Evolutionary Origins and Diversification of the Mycorrhizal Mutualists.</title>
        <authorList>
            <consortium name="DOE Joint Genome Institute"/>
            <consortium name="Mycorrhizal Genomics Consortium"/>
            <person name="Kohler A."/>
            <person name="Kuo A."/>
            <person name="Nagy L.G."/>
            <person name="Floudas D."/>
            <person name="Copeland A."/>
            <person name="Barry K.W."/>
            <person name="Cichocki N."/>
            <person name="Veneault-Fourrey C."/>
            <person name="LaButti K."/>
            <person name="Lindquist E.A."/>
            <person name="Lipzen A."/>
            <person name="Lundell T."/>
            <person name="Morin E."/>
            <person name="Murat C."/>
            <person name="Riley R."/>
            <person name="Ohm R."/>
            <person name="Sun H."/>
            <person name="Tunlid A."/>
            <person name="Henrissat B."/>
            <person name="Grigoriev I.V."/>
            <person name="Hibbett D.S."/>
            <person name="Martin F."/>
        </authorList>
    </citation>
    <scope>NUCLEOTIDE SEQUENCE [LARGE SCALE GENOMIC DNA]</scope>
    <source>
        <strain evidence="2">Marx 270</strain>
    </source>
</reference>